<evidence type="ECO:0000256" key="2">
    <source>
        <dbReference type="ARBA" id="ARBA00022618"/>
    </source>
</evidence>
<comment type="subcellular location">
    <subcellularLocation>
        <location evidence="7">Cell membrane</location>
        <topology evidence="7">Multi-pass membrane protein</topology>
    </subcellularLocation>
</comment>
<evidence type="ECO:0000313" key="10">
    <source>
        <dbReference type="Proteomes" id="UP000035721"/>
    </source>
</evidence>
<keyword evidence="1 7" id="KW-1003">Cell membrane</keyword>
<dbReference type="RefSeq" id="WP_048554092.1">
    <property type="nucleotide sequence ID" value="NZ_HF570958.1"/>
</dbReference>
<feature type="region of interest" description="Disordered" evidence="8">
    <location>
        <begin position="1"/>
        <end position="20"/>
    </location>
</feature>
<evidence type="ECO:0000313" key="9">
    <source>
        <dbReference type="EMBL" id="CCH77194.1"/>
    </source>
</evidence>
<dbReference type="HAMAP" id="MF_00631">
    <property type="entry name" value="CrgA"/>
    <property type="match status" value="1"/>
</dbReference>
<organism evidence="9 10">
    <name type="scientific">Nostocoides japonicum T1-X7</name>
    <dbReference type="NCBI Taxonomy" id="1194083"/>
    <lineage>
        <taxon>Bacteria</taxon>
        <taxon>Bacillati</taxon>
        <taxon>Actinomycetota</taxon>
        <taxon>Actinomycetes</taxon>
        <taxon>Micrococcales</taxon>
        <taxon>Intrasporangiaceae</taxon>
        <taxon>Nostocoides</taxon>
    </lineage>
</organism>
<keyword evidence="3 7" id="KW-0812">Transmembrane</keyword>
<proteinExistence type="inferred from homology"/>
<comment type="similarity">
    <text evidence="7">Belongs to the CrgA family.</text>
</comment>
<evidence type="ECO:0000256" key="8">
    <source>
        <dbReference type="SAM" id="MobiDB-lite"/>
    </source>
</evidence>
<keyword evidence="6 7" id="KW-0131">Cell cycle</keyword>
<feature type="transmembrane region" description="Helical" evidence="7">
    <location>
        <begin position="28"/>
        <end position="50"/>
    </location>
</feature>
<gene>
    <name evidence="7" type="primary">crgA</name>
    <name evidence="9" type="ORF">BN12_1700006</name>
</gene>
<evidence type="ECO:0000256" key="3">
    <source>
        <dbReference type="ARBA" id="ARBA00022692"/>
    </source>
</evidence>
<dbReference type="STRING" id="1194083.BN12_1700006"/>
<dbReference type="GO" id="GO:0051301">
    <property type="term" value="P:cell division"/>
    <property type="evidence" value="ECO:0007669"/>
    <property type="project" value="UniProtKB-UniRule"/>
</dbReference>
<dbReference type="Pfam" id="PF06781">
    <property type="entry name" value="CrgA"/>
    <property type="match status" value="1"/>
</dbReference>
<accession>A0A077LZ19</accession>
<name>A0A077LZ19_9MICO</name>
<evidence type="ECO:0000256" key="5">
    <source>
        <dbReference type="ARBA" id="ARBA00023136"/>
    </source>
</evidence>
<evidence type="ECO:0000256" key="4">
    <source>
        <dbReference type="ARBA" id="ARBA00022989"/>
    </source>
</evidence>
<feature type="transmembrane region" description="Helical" evidence="7">
    <location>
        <begin position="62"/>
        <end position="81"/>
    </location>
</feature>
<dbReference type="GO" id="GO:0005886">
    <property type="term" value="C:plasma membrane"/>
    <property type="evidence" value="ECO:0007669"/>
    <property type="project" value="UniProtKB-SubCell"/>
</dbReference>
<evidence type="ECO:0000256" key="6">
    <source>
        <dbReference type="ARBA" id="ARBA00023306"/>
    </source>
</evidence>
<keyword evidence="10" id="KW-1185">Reference proteome</keyword>
<dbReference type="AlphaFoldDB" id="A0A077LZ19"/>
<evidence type="ECO:0000256" key="7">
    <source>
        <dbReference type="HAMAP-Rule" id="MF_00631"/>
    </source>
</evidence>
<keyword evidence="2 7" id="KW-0132">Cell division</keyword>
<dbReference type="Proteomes" id="UP000035721">
    <property type="component" value="Unassembled WGS sequence"/>
</dbReference>
<dbReference type="OrthoDB" id="5189646at2"/>
<dbReference type="EMBL" id="CAJB01000080">
    <property type="protein sequence ID" value="CCH77194.1"/>
    <property type="molecule type" value="Genomic_DNA"/>
</dbReference>
<protein>
    <recommendedName>
        <fullName evidence="7">Cell division protein CrgA</fullName>
    </recommendedName>
</protein>
<evidence type="ECO:0000256" key="1">
    <source>
        <dbReference type="ARBA" id="ARBA00022475"/>
    </source>
</evidence>
<keyword evidence="5 7" id="KW-0472">Membrane</keyword>
<reference evidence="9 10" key="1">
    <citation type="journal article" date="2013" name="ISME J.">
        <title>A metabolic model for members of the genus Tetrasphaera involved in enhanced biological phosphorus removal.</title>
        <authorList>
            <person name="Kristiansen R."/>
            <person name="Nguyen H.T.T."/>
            <person name="Saunders A.M."/>
            <person name="Nielsen J.L."/>
            <person name="Wimmer R."/>
            <person name="Le V.Q."/>
            <person name="McIlroy S.J."/>
            <person name="Petrovski S."/>
            <person name="Seviour R.J."/>
            <person name="Calteau A."/>
            <person name="Nielsen K.L."/>
            <person name="Nielsen P.H."/>
        </authorList>
    </citation>
    <scope>NUCLEOTIDE SEQUENCE [LARGE SCALE GENOMIC DNA]</scope>
    <source>
        <strain evidence="9 10">T1-X7</strain>
    </source>
</reference>
<keyword evidence="4 7" id="KW-1133">Transmembrane helix</keyword>
<dbReference type="InterPro" id="IPR009619">
    <property type="entry name" value="CrgA"/>
</dbReference>
<comment type="function">
    <text evidence="7">Involved in cell division.</text>
</comment>
<comment type="caution">
    <text evidence="9">The sequence shown here is derived from an EMBL/GenBank/DDBJ whole genome shotgun (WGS) entry which is preliminary data.</text>
</comment>
<sequence>MPESKGRPKPAFTPPPRAQKVKVGNPRWFVPLMCTLMIVGLLWTATYYITGEQYPLSQIGRWNLGVGFALMLAGFAMTTRWR</sequence>